<accession>M0LHJ3</accession>
<dbReference type="Proteomes" id="UP000011607">
    <property type="component" value="Unassembled WGS sequence"/>
</dbReference>
<reference evidence="1 2" key="1">
    <citation type="journal article" date="2014" name="PLoS Genet.">
        <title>Phylogenetically driven sequencing of extremely halophilic archaea reveals strategies for static and dynamic osmo-response.</title>
        <authorList>
            <person name="Becker E.A."/>
            <person name="Seitzer P.M."/>
            <person name="Tritt A."/>
            <person name="Larsen D."/>
            <person name="Krusor M."/>
            <person name="Yao A.I."/>
            <person name="Wu D."/>
            <person name="Madern D."/>
            <person name="Eisen J.A."/>
            <person name="Darling A.E."/>
            <person name="Facciotti M.T."/>
        </authorList>
    </citation>
    <scope>NUCLEOTIDE SEQUENCE [LARGE SCALE GENOMIC DNA]</scope>
    <source>
        <strain evidence="1 2">JCM 10879</strain>
    </source>
</reference>
<gene>
    <name evidence="1" type="ORF">C446_15353</name>
</gene>
<proteinExistence type="predicted"/>
<name>M0LHJ3_9EURY</name>
<keyword evidence="2" id="KW-1185">Reference proteome</keyword>
<organism evidence="1 2">
    <name type="scientific">Halobiforma nitratireducens JCM 10879</name>
    <dbReference type="NCBI Taxonomy" id="1227454"/>
    <lineage>
        <taxon>Archaea</taxon>
        <taxon>Methanobacteriati</taxon>
        <taxon>Methanobacteriota</taxon>
        <taxon>Stenosarchaea group</taxon>
        <taxon>Halobacteria</taxon>
        <taxon>Halobacteriales</taxon>
        <taxon>Natrialbaceae</taxon>
        <taxon>Halobiforma</taxon>
    </lineage>
</organism>
<sequence length="95" mass="10873">MSRDPAISKDLIFRLSMGFEPCSSCNLIHETFLFLGSLRCVERIRFLGVEIFGILVFNVNLNEMLISTWIDNFHTNNAVFGADDFCLHESTLLVR</sequence>
<dbReference type="STRING" id="1227454.C446_15353"/>
<comment type="caution">
    <text evidence="1">The sequence shown here is derived from an EMBL/GenBank/DDBJ whole genome shotgun (WGS) entry which is preliminary data.</text>
</comment>
<dbReference type="EMBL" id="AOMA01000158">
    <property type="protein sequence ID" value="EMA31470.1"/>
    <property type="molecule type" value="Genomic_DNA"/>
</dbReference>
<protein>
    <submittedName>
        <fullName evidence="1">Uncharacterized protein</fullName>
    </submittedName>
</protein>
<evidence type="ECO:0000313" key="2">
    <source>
        <dbReference type="Proteomes" id="UP000011607"/>
    </source>
</evidence>
<dbReference type="AlphaFoldDB" id="M0LHJ3"/>
<evidence type="ECO:0000313" key="1">
    <source>
        <dbReference type="EMBL" id="EMA31470.1"/>
    </source>
</evidence>